<evidence type="ECO:0000313" key="3">
    <source>
        <dbReference type="Proteomes" id="UP000464468"/>
    </source>
</evidence>
<dbReference type="EMBL" id="CP047895">
    <property type="protein sequence ID" value="QHL91304.1"/>
    <property type="molecule type" value="Genomic_DNA"/>
</dbReference>
<evidence type="ECO:0000256" key="1">
    <source>
        <dbReference type="SAM" id="SignalP"/>
    </source>
</evidence>
<dbReference type="Pfam" id="PF12915">
    <property type="entry name" value="DUF3833"/>
    <property type="match status" value="1"/>
</dbReference>
<keyword evidence="1" id="KW-0732">Signal</keyword>
<sequence length="178" mass="19155">MRRRAVPILLALVGIAPLAACARPGATAALPSPGPVFDPATFFVGRTEGSGTLARRWHDPEAVSVSGTGELLVDGTLVLRQRVSRTGHPDRRRLWRLRPTGVPGEYRGHMSDATDLVTARVTGNRLTIAYPMRGGFTAVQQIDLAADGQSAVNRMTVTLRGLRVATLDEVIRRVGPTR</sequence>
<accession>A0A7Z2S9Z2</accession>
<name>A0A7Z2S9Z2_9SPHN</name>
<evidence type="ECO:0000313" key="2">
    <source>
        <dbReference type="EMBL" id="QHL91304.1"/>
    </source>
</evidence>
<keyword evidence="3" id="KW-1185">Reference proteome</keyword>
<dbReference type="Proteomes" id="UP000464468">
    <property type="component" value="Chromosome"/>
</dbReference>
<proteinExistence type="predicted"/>
<feature type="signal peptide" evidence="1">
    <location>
        <begin position="1"/>
        <end position="22"/>
    </location>
</feature>
<protein>
    <submittedName>
        <fullName evidence="2">DUF3833 family protein</fullName>
    </submittedName>
</protein>
<reference evidence="2 3" key="1">
    <citation type="submission" date="2020-01" db="EMBL/GenBank/DDBJ databases">
        <title>Sphingomonas sp. C33 whole genome sequece.</title>
        <authorList>
            <person name="Park C."/>
        </authorList>
    </citation>
    <scope>NUCLEOTIDE SEQUENCE [LARGE SCALE GENOMIC DNA]</scope>
    <source>
        <strain evidence="2 3">C33</strain>
    </source>
</reference>
<dbReference type="InterPro" id="IPR024409">
    <property type="entry name" value="DUF3833"/>
</dbReference>
<gene>
    <name evidence="2" type="ORF">GVO57_11375</name>
</gene>
<dbReference type="AlphaFoldDB" id="A0A7Z2S9Z2"/>
<organism evidence="2 3">
    <name type="scientific">Sphingomonas changnyeongensis</name>
    <dbReference type="NCBI Taxonomy" id="2698679"/>
    <lineage>
        <taxon>Bacteria</taxon>
        <taxon>Pseudomonadati</taxon>
        <taxon>Pseudomonadota</taxon>
        <taxon>Alphaproteobacteria</taxon>
        <taxon>Sphingomonadales</taxon>
        <taxon>Sphingomonadaceae</taxon>
        <taxon>Sphingomonas</taxon>
    </lineage>
</organism>
<dbReference type="KEGG" id="schy:GVO57_11375"/>
<dbReference type="RefSeq" id="WP_160593234.1">
    <property type="nucleotide sequence ID" value="NZ_CP047895.1"/>
</dbReference>
<feature type="chain" id="PRO_5031442646" evidence="1">
    <location>
        <begin position="23"/>
        <end position="178"/>
    </location>
</feature>